<protein>
    <submittedName>
        <fullName evidence="2">Peptidase M23</fullName>
    </submittedName>
</protein>
<feature type="domain" description="M23ase beta-sheet core" evidence="1">
    <location>
        <begin position="15"/>
        <end position="101"/>
    </location>
</feature>
<dbReference type="Proteomes" id="UP000185612">
    <property type="component" value="Unassembled WGS sequence"/>
</dbReference>
<reference evidence="3" key="1">
    <citation type="submission" date="2016-12" db="EMBL/GenBank/DDBJ databases">
        <authorList>
            <person name="Meng X."/>
        </authorList>
    </citation>
    <scope>NUCLEOTIDE SEQUENCE [LARGE SCALE GENOMIC DNA]</scope>
    <source>
        <strain evidence="3">DSM 20732</strain>
    </source>
</reference>
<evidence type="ECO:0000313" key="3">
    <source>
        <dbReference type="Proteomes" id="UP000185612"/>
    </source>
</evidence>
<name>A0A1Q5PXX6_9ACTO</name>
<dbReference type="GO" id="GO:0004222">
    <property type="term" value="F:metalloendopeptidase activity"/>
    <property type="evidence" value="ECO:0007669"/>
    <property type="project" value="TreeGrafter"/>
</dbReference>
<dbReference type="CDD" id="cd12797">
    <property type="entry name" value="M23_peptidase"/>
    <property type="match status" value="1"/>
</dbReference>
<dbReference type="FunCoup" id="A0A1Q5PXX6">
    <property type="interactions" value="1"/>
</dbReference>
<gene>
    <name evidence="2" type="ORF">BSZ40_04440</name>
</gene>
<organism evidence="2 3">
    <name type="scientific">Buchananella hordeovulneris</name>
    <dbReference type="NCBI Taxonomy" id="52770"/>
    <lineage>
        <taxon>Bacteria</taxon>
        <taxon>Bacillati</taxon>
        <taxon>Actinomycetota</taxon>
        <taxon>Actinomycetes</taxon>
        <taxon>Actinomycetales</taxon>
        <taxon>Actinomycetaceae</taxon>
        <taxon>Buchananella</taxon>
    </lineage>
</organism>
<comment type="caution">
    <text evidence="2">The sequence shown here is derived from an EMBL/GenBank/DDBJ whole genome shotgun (WGS) entry which is preliminary data.</text>
</comment>
<proteinExistence type="predicted"/>
<keyword evidence="3" id="KW-1185">Reference proteome</keyword>
<dbReference type="STRING" id="52770.BSZ40_04440"/>
<dbReference type="Gene3D" id="2.70.70.10">
    <property type="entry name" value="Glucose Permease (Domain IIA)"/>
    <property type="match status" value="1"/>
</dbReference>
<dbReference type="InterPro" id="IPR050570">
    <property type="entry name" value="Cell_wall_metabolism_enzyme"/>
</dbReference>
<dbReference type="InterPro" id="IPR016047">
    <property type="entry name" value="M23ase_b-sheet_dom"/>
</dbReference>
<dbReference type="InParanoid" id="A0A1Q5PXX6"/>
<dbReference type="SUPFAM" id="SSF51261">
    <property type="entry name" value="Duplicated hybrid motif"/>
    <property type="match status" value="1"/>
</dbReference>
<sequence length="123" mass="12970">MVRPFSLPAHRWLPGHRGVDLAAAAGSPVHAAGDGTVAFAGVVAGKPVVSLDHADGIRTTYEPVVASVQAGQAVRRGQVIGILQPGHLPDGDALHWGARRGRGRDRYLDPLTLLRELIVLKPP</sequence>
<evidence type="ECO:0000259" key="1">
    <source>
        <dbReference type="Pfam" id="PF01551"/>
    </source>
</evidence>
<dbReference type="InterPro" id="IPR011055">
    <property type="entry name" value="Dup_hybrid_motif"/>
</dbReference>
<dbReference type="EMBL" id="MQVS01000003">
    <property type="protein sequence ID" value="OKL52240.1"/>
    <property type="molecule type" value="Genomic_DNA"/>
</dbReference>
<accession>A0A1Q5PXX6</accession>
<dbReference type="PANTHER" id="PTHR21666:SF270">
    <property type="entry name" value="MUREIN HYDROLASE ACTIVATOR ENVC"/>
    <property type="match status" value="1"/>
</dbReference>
<dbReference type="PANTHER" id="PTHR21666">
    <property type="entry name" value="PEPTIDASE-RELATED"/>
    <property type="match status" value="1"/>
</dbReference>
<dbReference type="Pfam" id="PF01551">
    <property type="entry name" value="Peptidase_M23"/>
    <property type="match status" value="1"/>
</dbReference>
<dbReference type="AlphaFoldDB" id="A0A1Q5PXX6"/>
<evidence type="ECO:0000313" key="2">
    <source>
        <dbReference type="EMBL" id="OKL52240.1"/>
    </source>
</evidence>